<organism evidence="6 7">
    <name type="scientific">Trichodelitschia bisporula</name>
    <dbReference type="NCBI Taxonomy" id="703511"/>
    <lineage>
        <taxon>Eukaryota</taxon>
        <taxon>Fungi</taxon>
        <taxon>Dikarya</taxon>
        <taxon>Ascomycota</taxon>
        <taxon>Pezizomycotina</taxon>
        <taxon>Dothideomycetes</taxon>
        <taxon>Dothideomycetes incertae sedis</taxon>
        <taxon>Phaeotrichales</taxon>
        <taxon>Phaeotrichaceae</taxon>
        <taxon>Trichodelitschia</taxon>
    </lineage>
</organism>
<keyword evidence="7" id="KW-1185">Reference proteome</keyword>
<reference evidence="6" key="1">
    <citation type="journal article" date="2020" name="Stud. Mycol.">
        <title>101 Dothideomycetes genomes: a test case for predicting lifestyles and emergence of pathogens.</title>
        <authorList>
            <person name="Haridas S."/>
            <person name="Albert R."/>
            <person name="Binder M."/>
            <person name="Bloem J."/>
            <person name="Labutti K."/>
            <person name="Salamov A."/>
            <person name="Andreopoulos B."/>
            <person name="Baker S."/>
            <person name="Barry K."/>
            <person name="Bills G."/>
            <person name="Bluhm B."/>
            <person name="Cannon C."/>
            <person name="Castanera R."/>
            <person name="Culley D."/>
            <person name="Daum C."/>
            <person name="Ezra D."/>
            <person name="Gonzalez J."/>
            <person name="Henrissat B."/>
            <person name="Kuo A."/>
            <person name="Liang C."/>
            <person name="Lipzen A."/>
            <person name="Lutzoni F."/>
            <person name="Magnuson J."/>
            <person name="Mondo S."/>
            <person name="Nolan M."/>
            <person name="Ohm R."/>
            <person name="Pangilinan J."/>
            <person name="Park H.-J."/>
            <person name="Ramirez L."/>
            <person name="Alfaro M."/>
            <person name="Sun H."/>
            <person name="Tritt A."/>
            <person name="Yoshinaga Y."/>
            <person name="Zwiers L.-H."/>
            <person name="Turgeon B."/>
            <person name="Goodwin S."/>
            <person name="Spatafora J."/>
            <person name="Crous P."/>
            <person name="Grigoriev I."/>
        </authorList>
    </citation>
    <scope>NUCLEOTIDE SEQUENCE</scope>
    <source>
        <strain evidence="6">CBS 262.69</strain>
    </source>
</reference>
<dbReference type="PANTHER" id="PTHR46072">
    <property type="entry name" value="AMIDASE-RELATED-RELATED"/>
    <property type="match status" value="1"/>
</dbReference>
<dbReference type="PANTHER" id="PTHR46072:SF6">
    <property type="entry name" value="AMIDASE, PUTATIVE (AFU_ORTHOLOGUE AFUA_1G14530)-RELATED"/>
    <property type="match status" value="1"/>
</dbReference>
<evidence type="ECO:0000256" key="3">
    <source>
        <dbReference type="ARBA" id="ARBA00012922"/>
    </source>
</evidence>
<evidence type="ECO:0000313" key="6">
    <source>
        <dbReference type="EMBL" id="KAF2395989.1"/>
    </source>
</evidence>
<name>A0A6G1HJF0_9PEZI</name>
<dbReference type="AlphaFoldDB" id="A0A6G1HJF0"/>
<feature type="domain" description="Amidase" evidence="5">
    <location>
        <begin position="77"/>
        <end position="449"/>
    </location>
</feature>
<dbReference type="InterPro" id="IPR036928">
    <property type="entry name" value="AS_sf"/>
</dbReference>
<accession>A0A6G1HJF0</accession>
<evidence type="ECO:0000313" key="7">
    <source>
        <dbReference type="Proteomes" id="UP000799640"/>
    </source>
</evidence>
<dbReference type="InterPro" id="IPR020556">
    <property type="entry name" value="Amidase_CS"/>
</dbReference>
<comment type="similarity">
    <text evidence="2">Belongs to the amidase family.</text>
</comment>
<evidence type="ECO:0000256" key="4">
    <source>
        <dbReference type="ARBA" id="ARBA00022801"/>
    </source>
</evidence>
<evidence type="ECO:0000256" key="2">
    <source>
        <dbReference type="ARBA" id="ARBA00009199"/>
    </source>
</evidence>
<dbReference type="OrthoDB" id="6428749at2759"/>
<dbReference type="PROSITE" id="PS00571">
    <property type="entry name" value="AMIDASES"/>
    <property type="match status" value="1"/>
</dbReference>
<dbReference type="InterPro" id="IPR023631">
    <property type="entry name" value="Amidase_dom"/>
</dbReference>
<keyword evidence="4" id="KW-0378">Hydrolase</keyword>
<gene>
    <name evidence="6" type="ORF">EJ06DRAFT_525013</name>
</gene>
<dbReference type="EC" id="3.5.1.4" evidence="3"/>
<sequence>MPDTWRAIASRKKAEQASRIPAAWTLPPSFPGPETTNVLDVPRKCGLLSAAELRITEEYDATGLVAELAAGRLKSVDIVRAFSKRAAIAHQLTNCLTEIFFESALERATALDAYYSQHGKPMGPLHGLPISLKDSFHIAGHDSCIGYCGYAFNPATTSAPLVQLLLAAGAVLYVKTNVPQTLMALDSHNNLFGRVLNPANLRLTAGGSSGGEGALLAMRGSPLGVGTDVGGSIRIPAWANGLFGIKPSAGRVPYAGQANPGPPGGSKVGIMASAGPIAHSARDCALFLEAVAEGKPWELDPDIVFGAWEAQGVDLGREVRVGVVRSDGVVRPVPAVLRLLDSVAGRLRGAGVRVVDVDISALLKRAHSIANGLFSADGYGFIFDVLGQTGEPLSPWLQGRLRQKDPKTLAQVAELQARRDELRTELLRVWADVDVLLTPVAPHPVPPIDGFGAVGLVKGNIGGAQAD</sequence>
<dbReference type="Pfam" id="PF01425">
    <property type="entry name" value="Amidase"/>
    <property type="match status" value="1"/>
</dbReference>
<protein>
    <recommendedName>
        <fullName evidence="3">amidase</fullName>
        <ecNumber evidence="3">3.5.1.4</ecNumber>
    </recommendedName>
</protein>
<evidence type="ECO:0000256" key="1">
    <source>
        <dbReference type="ARBA" id="ARBA00001311"/>
    </source>
</evidence>
<dbReference type="EMBL" id="ML996709">
    <property type="protein sequence ID" value="KAF2395989.1"/>
    <property type="molecule type" value="Genomic_DNA"/>
</dbReference>
<comment type="catalytic activity">
    <reaction evidence="1">
        <text>a monocarboxylic acid amide + H2O = a monocarboxylate + NH4(+)</text>
        <dbReference type="Rhea" id="RHEA:12020"/>
        <dbReference type="ChEBI" id="CHEBI:15377"/>
        <dbReference type="ChEBI" id="CHEBI:28938"/>
        <dbReference type="ChEBI" id="CHEBI:35757"/>
        <dbReference type="ChEBI" id="CHEBI:83628"/>
        <dbReference type="EC" id="3.5.1.4"/>
    </reaction>
</comment>
<evidence type="ECO:0000259" key="5">
    <source>
        <dbReference type="Pfam" id="PF01425"/>
    </source>
</evidence>
<dbReference type="SUPFAM" id="SSF75304">
    <property type="entry name" value="Amidase signature (AS) enzymes"/>
    <property type="match status" value="1"/>
</dbReference>
<dbReference type="Proteomes" id="UP000799640">
    <property type="component" value="Unassembled WGS sequence"/>
</dbReference>
<dbReference type="Gene3D" id="3.90.1300.10">
    <property type="entry name" value="Amidase signature (AS) domain"/>
    <property type="match status" value="1"/>
</dbReference>
<dbReference type="GO" id="GO:0004040">
    <property type="term" value="F:amidase activity"/>
    <property type="evidence" value="ECO:0007669"/>
    <property type="project" value="UniProtKB-EC"/>
</dbReference>
<proteinExistence type="inferred from homology"/>